<protein>
    <recommendedName>
        <fullName evidence="4">Integral membrane protein</fullName>
    </recommendedName>
</protein>
<feature type="transmembrane region" description="Helical" evidence="1">
    <location>
        <begin position="87"/>
        <end position="108"/>
    </location>
</feature>
<dbReference type="Proteomes" id="UP001550739">
    <property type="component" value="Unassembled WGS sequence"/>
</dbReference>
<proteinExistence type="predicted"/>
<accession>A0ABV2ZE86</accession>
<name>A0ABV2ZE86_9ACTN</name>
<organism evidence="2 3">
    <name type="scientific">Streptomyces sp. 900129855</name>
    <dbReference type="NCBI Taxonomy" id="3155129"/>
    <lineage>
        <taxon>Bacteria</taxon>
        <taxon>Bacillati</taxon>
        <taxon>Actinomycetota</taxon>
        <taxon>Actinomycetes</taxon>
        <taxon>Kitasatosporales</taxon>
        <taxon>Streptomycetaceae</taxon>
        <taxon>Streptomyces</taxon>
    </lineage>
</organism>
<feature type="transmembrane region" description="Helical" evidence="1">
    <location>
        <begin position="310"/>
        <end position="332"/>
    </location>
</feature>
<feature type="transmembrane region" description="Helical" evidence="1">
    <location>
        <begin position="446"/>
        <end position="465"/>
    </location>
</feature>
<gene>
    <name evidence="2" type="ORF">AB0E89_08730</name>
</gene>
<keyword evidence="1" id="KW-0812">Transmembrane</keyword>
<feature type="transmembrane region" description="Helical" evidence="1">
    <location>
        <begin position="174"/>
        <end position="196"/>
    </location>
</feature>
<feature type="transmembrane region" description="Helical" evidence="1">
    <location>
        <begin position="534"/>
        <end position="556"/>
    </location>
</feature>
<dbReference type="InterPro" id="IPR058062">
    <property type="entry name" value="SCO7613_C"/>
</dbReference>
<feature type="transmembrane region" description="Helical" evidence="1">
    <location>
        <begin position="256"/>
        <end position="279"/>
    </location>
</feature>
<evidence type="ECO:0000313" key="2">
    <source>
        <dbReference type="EMBL" id="MEU3780663.1"/>
    </source>
</evidence>
<evidence type="ECO:0000256" key="1">
    <source>
        <dbReference type="SAM" id="Phobius"/>
    </source>
</evidence>
<keyword evidence="1" id="KW-1133">Transmembrane helix</keyword>
<comment type="caution">
    <text evidence="2">The sequence shown here is derived from an EMBL/GenBank/DDBJ whole genome shotgun (WGS) entry which is preliminary data.</text>
</comment>
<feature type="transmembrane region" description="Helical" evidence="1">
    <location>
        <begin position="375"/>
        <end position="394"/>
    </location>
</feature>
<feature type="transmembrane region" description="Helical" evidence="1">
    <location>
        <begin position="594"/>
        <end position="623"/>
    </location>
</feature>
<feature type="transmembrane region" description="Helical" evidence="1">
    <location>
        <begin position="512"/>
        <end position="528"/>
    </location>
</feature>
<feature type="transmembrane region" description="Helical" evidence="1">
    <location>
        <begin position="563"/>
        <end position="582"/>
    </location>
</feature>
<dbReference type="EMBL" id="JBEZVE010000004">
    <property type="protein sequence ID" value="MEU3780663.1"/>
    <property type="molecule type" value="Genomic_DNA"/>
</dbReference>
<feature type="transmembrane region" description="Helical" evidence="1">
    <location>
        <begin position="146"/>
        <end position="162"/>
    </location>
</feature>
<keyword evidence="1" id="KW-0472">Membrane</keyword>
<feature type="transmembrane region" description="Helical" evidence="1">
    <location>
        <begin position="285"/>
        <end position="303"/>
    </location>
</feature>
<feature type="transmembrane region" description="Helical" evidence="1">
    <location>
        <begin position="114"/>
        <end position="134"/>
    </location>
</feature>
<reference evidence="2 3" key="1">
    <citation type="submission" date="2024-06" db="EMBL/GenBank/DDBJ databases">
        <title>The Natural Products Discovery Center: Release of the First 8490 Sequenced Strains for Exploring Actinobacteria Biosynthetic Diversity.</title>
        <authorList>
            <person name="Kalkreuter E."/>
            <person name="Kautsar S.A."/>
            <person name="Yang D."/>
            <person name="Bader C.D."/>
            <person name="Teijaro C.N."/>
            <person name="Fluegel L."/>
            <person name="Davis C.M."/>
            <person name="Simpson J.R."/>
            <person name="Lauterbach L."/>
            <person name="Steele A.D."/>
            <person name="Gui C."/>
            <person name="Meng S."/>
            <person name="Li G."/>
            <person name="Viehrig K."/>
            <person name="Ye F."/>
            <person name="Su P."/>
            <person name="Kiefer A.F."/>
            <person name="Nichols A."/>
            <person name="Cepeda A.J."/>
            <person name="Yan W."/>
            <person name="Fan B."/>
            <person name="Jiang Y."/>
            <person name="Adhikari A."/>
            <person name="Zheng C.-J."/>
            <person name="Schuster L."/>
            <person name="Cowan T.M."/>
            <person name="Smanski M.J."/>
            <person name="Chevrette M.G."/>
            <person name="De Carvalho L.P.S."/>
            <person name="Shen B."/>
        </authorList>
    </citation>
    <scope>NUCLEOTIDE SEQUENCE [LARGE SCALE GENOMIC DNA]</scope>
    <source>
        <strain evidence="2 3">NPDC033843</strain>
    </source>
</reference>
<sequence>MSSHVTRTTLRNMTHFPPPAEELRLLDTELQQLDARRAQLLARRAWLVAALQQAVRQAPPVWPSRPTPVPLAPSTRPETTGPGVQNVLLLLGGLLLTIAAMVFTLVSWGHLGIVGRSLVLGAVTLAVLGAPVALLRRGLRSTAESVAGLGLALTVLDAYALYEVAFTAADGTTYAAAASTALAVLWAAYGTALAALPGSATVRLPRPAALTVAQLPLLLWTIAVGGGAYTVTAAVLSTAAFDVVVALRAADRPVRLVAVVCAFGTGGWGVLAAGLLSVNAAGPGAAARAAALLALAAAIALGAARFRPELATGTAAAGALCMVVGIGGVLRVLVPGDWTVPAYLACGIALLAAARGQEAVRRGVVRASGAVQAGAVLWAVPAVAVTLLGPAAWLRHPWSGVPGDARAAATLDAFWPPYAVTAPLILVAVAAVLATTVRNEEWRPQALTAALALTWAGVLVTPTALQLPYVVGLSVQGLATVALLVPVSRAATGLALATSLGLAFLSLATEPATLTVLAALTVVCATAARRERLAPVSAAAALGYATALACAIGASAGWRPEHIALLVLVVPVAAALVAPRIGDPATTVAVEATGAAAGLVAIGLAVFDLPLLALVLSLCAVIAAGTALRPDRRTVGYAAVALFVLAAWVRLAAWRVGVPEAYTLPVTAPALLVGALRRRRDPAASSWTAYGPGLTATLLPSLAAAWGDPEWIRPLLLGTAALLLTLVGARRRLQAPLVLGGSVLTLDTLHELAPYLVQVTDALPRWVPPALAGLLLLALGATYEQRLRNVRKARDVLGRMN</sequence>
<dbReference type="NCBIfam" id="NF047321">
    <property type="entry name" value="SCO7613_CTERM"/>
    <property type="match status" value="1"/>
</dbReference>
<keyword evidence="3" id="KW-1185">Reference proteome</keyword>
<feature type="transmembrane region" description="Helical" evidence="1">
    <location>
        <begin position="635"/>
        <end position="653"/>
    </location>
</feature>
<dbReference type="RefSeq" id="WP_361701646.1">
    <property type="nucleotide sequence ID" value="NZ_JBEZVE010000004.1"/>
</dbReference>
<evidence type="ECO:0000313" key="3">
    <source>
        <dbReference type="Proteomes" id="UP001550739"/>
    </source>
</evidence>
<feature type="transmembrane region" description="Helical" evidence="1">
    <location>
        <begin position="763"/>
        <end position="783"/>
    </location>
</feature>
<evidence type="ECO:0008006" key="4">
    <source>
        <dbReference type="Google" id="ProtNLM"/>
    </source>
</evidence>
<feature type="transmembrane region" description="Helical" evidence="1">
    <location>
        <begin position="414"/>
        <end position="434"/>
    </location>
</feature>